<evidence type="ECO:0000259" key="1">
    <source>
        <dbReference type="Pfam" id="PF12680"/>
    </source>
</evidence>
<organism evidence="2 3">
    <name type="scientific">Cryobacterium algoritolerans</name>
    <dbReference type="NCBI Taxonomy" id="1259184"/>
    <lineage>
        <taxon>Bacteria</taxon>
        <taxon>Bacillati</taxon>
        <taxon>Actinomycetota</taxon>
        <taxon>Actinomycetes</taxon>
        <taxon>Micrococcales</taxon>
        <taxon>Microbacteriaceae</taxon>
        <taxon>Cryobacterium</taxon>
    </lineage>
</organism>
<dbReference type="AlphaFoldDB" id="A0A4V3IET6"/>
<dbReference type="RefSeq" id="WP_134567537.1">
    <property type="nucleotide sequence ID" value="NZ_SOFP01000047.1"/>
</dbReference>
<dbReference type="InterPro" id="IPR032710">
    <property type="entry name" value="NTF2-like_dom_sf"/>
</dbReference>
<feature type="domain" description="SnoaL-like" evidence="1">
    <location>
        <begin position="15"/>
        <end position="99"/>
    </location>
</feature>
<dbReference type="EMBL" id="SOFP01000047">
    <property type="protein sequence ID" value="TFC14704.1"/>
    <property type="molecule type" value="Genomic_DNA"/>
</dbReference>
<dbReference type="Pfam" id="PF12680">
    <property type="entry name" value="SnoaL_2"/>
    <property type="match status" value="1"/>
</dbReference>
<protein>
    <submittedName>
        <fullName evidence="2">DUF4440 domain-containing protein</fullName>
    </submittedName>
</protein>
<dbReference type="OrthoDB" id="674363at2"/>
<keyword evidence="3" id="KW-1185">Reference proteome</keyword>
<reference evidence="2 3" key="1">
    <citation type="submission" date="2019-03" db="EMBL/GenBank/DDBJ databases">
        <title>Genomics of glacier-inhabiting Cryobacterium strains.</title>
        <authorList>
            <person name="Liu Q."/>
            <person name="Xin Y.-H."/>
        </authorList>
    </citation>
    <scope>NUCLEOTIDE SEQUENCE [LARGE SCALE GENOMIC DNA]</scope>
    <source>
        <strain evidence="2 3">MDT1-3</strain>
    </source>
</reference>
<gene>
    <name evidence="2" type="ORF">E3O19_11000</name>
</gene>
<dbReference type="Gene3D" id="3.10.450.50">
    <property type="match status" value="1"/>
</dbReference>
<comment type="caution">
    <text evidence="2">The sequence shown here is derived from an EMBL/GenBank/DDBJ whole genome shotgun (WGS) entry which is preliminary data.</text>
</comment>
<evidence type="ECO:0000313" key="3">
    <source>
        <dbReference type="Proteomes" id="UP000298412"/>
    </source>
</evidence>
<evidence type="ECO:0000313" key="2">
    <source>
        <dbReference type="EMBL" id="TFC14704.1"/>
    </source>
</evidence>
<name>A0A4V3IET6_9MICO</name>
<sequence length="122" mass="13285">MANSDRALEPEDITRMFVERANARDAAGAAALYAADAALAFPPGQITVGRDAIRELYETLFADTPRFEQEAPLVTLRSGDLALTSTPPKDGGGVRVQVVQRQPDGSWLRILDYPELGRVTEK</sequence>
<proteinExistence type="predicted"/>
<accession>A0A4V3IET6</accession>
<dbReference type="Proteomes" id="UP000298412">
    <property type="component" value="Unassembled WGS sequence"/>
</dbReference>
<dbReference type="SUPFAM" id="SSF54427">
    <property type="entry name" value="NTF2-like"/>
    <property type="match status" value="1"/>
</dbReference>
<dbReference type="InterPro" id="IPR037401">
    <property type="entry name" value="SnoaL-like"/>
</dbReference>